<feature type="transmembrane region" description="Helical" evidence="13">
    <location>
        <begin position="43"/>
        <end position="62"/>
    </location>
</feature>
<accession>A0A0D8XWY9</accession>
<dbReference type="GO" id="GO:0005886">
    <property type="term" value="C:plasma membrane"/>
    <property type="evidence" value="ECO:0007669"/>
    <property type="project" value="UniProtKB-SubCell"/>
</dbReference>
<dbReference type="GO" id="GO:0051119">
    <property type="term" value="F:sugar transmembrane transporter activity"/>
    <property type="evidence" value="ECO:0007669"/>
    <property type="project" value="InterPro"/>
</dbReference>
<dbReference type="FunFam" id="1.20.1280.290:FF:000004">
    <property type="entry name" value="Sugar transporter SWEET"/>
    <property type="match status" value="1"/>
</dbReference>
<feature type="transmembrane region" description="Helical" evidence="13">
    <location>
        <begin position="100"/>
        <end position="116"/>
    </location>
</feature>
<evidence type="ECO:0000313" key="15">
    <source>
        <dbReference type="Proteomes" id="UP000053766"/>
    </source>
</evidence>
<evidence type="ECO:0000256" key="2">
    <source>
        <dbReference type="ARBA" id="ARBA00004653"/>
    </source>
</evidence>
<evidence type="ECO:0000256" key="3">
    <source>
        <dbReference type="ARBA" id="ARBA00007809"/>
    </source>
</evidence>
<dbReference type="Pfam" id="PF03083">
    <property type="entry name" value="MtN3_slv"/>
    <property type="match status" value="2"/>
</dbReference>
<evidence type="ECO:0000256" key="4">
    <source>
        <dbReference type="ARBA" id="ARBA00022448"/>
    </source>
</evidence>
<evidence type="ECO:0000256" key="1">
    <source>
        <dbReference type="ARBA" id="ARBA00004651"/>
    </source>
</evidence>
<keyword evidence="7 13" id="KW-0812">Transmembrane</keyword>
<dbReference type="OrthoDB" id="409725at2759"/>
<dbReference type="Proteomes" id="UP000053766">
    <property type="component" value="Unassembled WGS sequence"/>
</dbReference>
<keyword evidence="6 13" id="KW-0762">Sugar transport</keyword>
<evidence type="ECO:0000256" key="5">
    <source>
        <dbReference type="ARBA" id="ARBA00022475"/>
    </source>
</evidence>
<dbReference type="AlphaFoldDB" id="A0A0D8XWY9"/>
<organism evidence="14 15">
    <name type="scientific">Dictyocaulus viviparus</name>
    <name type="common">Bovine lungworm</name>
    <dbReference type="NCBI Taxonomy" id="29172"/>
    <lineage>
        <taxon>Eukaryota</taxon>
        <taxon>Metazoa</taxon>
        <taxon>Ecdysozoa</taxon>
        <taxon>Nematoda</taxon>
        <taxon>Chromadorea</taxon>
        <taxon>Rhabditida</taxon>
        <taxon>Rhabditina</taxon>
        <taxon>Rhabditomorpha</taxon>
        <taxon>Strongyloidea</taxon>
        <taxon>Metastrongylidae</taxon>
        <taxon>Dictyocaulus</taxon>
    </lineage>
</organism>
<protein>
    <recommendedName>
        <fullName evidence="13">Sugar transporter SWEET</fullName>
    </recommendedName>
</protein>
<gene>
    <name evidence="14" type="ORF">DICVIV_05563</name>
</gene>
<evidence type="ECO:0000256" key="12">
    <source>
        <dbReference type="ARBA" id="ARBA00055578"/>
    </source>
</evidence>
<dbReference type="PANTHER" id="PTHR10791:SF112">
    <property type="entry name" value="SUGAR TRANSPORTER SWEET1"/>
    <property type="match status" value="1"/>
</dbReference>
<proteinExistence type="inferred from homology"/>
<evidence type="ECO:0000256" key="6">
    <source>
        <dbReference type="ARBA" id="ARBA00022597"/>
    </source>
</evidence>
<dbReference type="InterPro" id="IPR047664">
    <property type="entry name" value="SWEET"/>
</dbReference>
<comment type="function">
    <text evidence="13">Mediates sugar transport across membranes.</text>
</comment>
<keyword evidence="9 13" id="KW-1133">Transmembrane helix</keyword>
<keyword evidence="15" id="KW-1185">Reference proteome</keyword>
<reference evidence="14 15" key="1">
    <citation type="submission" date="2013-11" db="EMBL/GenBank/DDBJ databases">
        <title>Draft genome of the bovine lungworm Dictyocaulus viviparus.</title>
        <authorList>
            <person name="Mitreva M."/>
        </authorList>
    </citation>
    <scope>NUCLEOTIDE SEQUENCE [LARGE SCALE GENOMIC DNA]</scope>
    <source>
        <strain evidence="14 15">HannoverDv2000</strain>
    </source>
</reference>
<dbReference type="Gene3D" id="1.20.1280.290">
    <property type="match status" value="2"/>
</dbReference>
<feature type="transmembrane region" description="Helical" evidence="13">
    <location>
        <begin position="12"/>
        <end position="31"/>
    </location>
</feature>
<sequence length="220" mass="24634">MTFADDVLPYLSFSAICSTIGLFLCGVQICWRIRARNGTEGTGSAPFLIAFISCAFWLQYGVVKQDNVVIFVNTVGFILQGCYLAYYYRMTRNPRVLKKVILCELIAIGMMLYAVNYAGLKNNGRDTLGFICIVLNVASIGAPLFQIGEVIRTKNSETLPLPLCLACFAVSLQWLFYGILVNDFFIQVPNYIATFLSIIQLSLFVIYPRRPAFVQLKDAI</sequence>
<evidence type="ECO:0000256" key="9">
    <source>
        <dbReference type="ARBA" id="ARBA00022989"/>
    </source>
</evidence>
<keyword evidence="10" id="KW-0333">Golgi apparatus</keyword>
<dbReference type="PANTHER" id="PTHR10791">
    <property type="entry name" value="RAG1-ACTIVATING PROTEIN 1"/>
    <property type="match status" value="1"/>
</dbReference>
<keyword evidence="8" id="KW-0677">Repeat</keyword>
<evidence type="ECO:0000256" key="11">
    <source>
        <dbReference type="ARBA" id="ARBA00023136"/>
    </source>
</evidence>
<keyword evidence="11 13" id="KW-0472">Membrane</keyword>
<feature type="transmembrane region" description="Helical" evidence="13">
    <location>
        <begin position="68"/>
        <end position="88"/>
    </location>
</feature>
<evidence type="ECO:0000256" key="13">
    <source>
        <dbReference type="RuleBase" id="RU910715"/>
    </source>
</evidence>
<comment type="subcellular location">
    <subcellularLocation>
        <location evidence="1 13">Cell membrane</location>
        <topology evidence="1 13">Multi-pass membrane protein</topology>
    </subcellularLocation>
    <subcellularLocation>
        <location evidence="2">Golgi apparatus membrane</location>
        <topology evidence="2">Multi-pass membrane protein</topology>
    </subcellularLocation>
</comment>
<feature type="transmembrane region" description="Helical" evidence="13">
    <location>
        <begin position="159"/>
        <end position="176"/>
    </location>
</feature>
<comment type="function">
    <text evidence="12">Mediates both low-affinity uptake and efflux of sugar across the membrane.</text>
</comment>
<evidence type="ECO:0000256" key="10">
    <source>
        <dbReference type="ARBA" id="ARBA00023034"/>
    </source>
</evidence>
<feature type="transmembrane region" description="Helical" evidence="13">
    <location>
        <begin position="188"/>
        <end position="207"/>
    </location>
</feature>
<feature type="transmembrane region" description="Helical" evidence="13">
    <location>
        <begin position="128"/>
        <end position="147"/>
    </location>
</feature>
<evidence type="ECO:0000256" key="7">
    <source>
        <dbReference type="ARBA" id="ARBA00022692"/>
    </source>
</evidence>
<reference evidence="15" key="2">
    <citation type="journal article" date="2016" name="Sci. Rep.">
        <title>Dictyocaulus viviparus genome, variome and transcriptome elucidate lungworm biology and support future intervention.</title>
        <authorList>
            <person name="McNulty S.N."/>
            <person name="Strube C."/>
            <person name="Rosa B.A."/>
            <person name="Martin J.C."/>
            <person name="Tyagi R."/>
            <person name="Choi Y.J."/>
            <person name="Wang Q."/>
            <person name="Hallsworth Pepin K."/>
            <person name="Zhang X."/>
            <person name="Ozersky P."/>
            <person name="Wilson R.K."/>
            <person name="Sternberg P.W."/>
            <person name="Gasser R.B."/>
            <person name="Mitreva M."/>
        </authorList>
    </citation>
    <scope>NUCLEOTIDE SEQUENCE [LARGE SCALE GENOMIC DNA]</scope>
    <source>
        <strain evidence="15">HannoverDv2000</strain>
    </source>
</reference>
<keyword evidence="5" id="KW-1003">Cell membrane</keyword>
<evidence type="ECO:0000313" key="14">
    <source>
        <dbReference type="EMBL" id="KJH48322.1"/>
    </source>
</evidence>
<dbReference type="FunFam" id="1.20.1280.290:FF:000010">
    <property type="entry name" value="Sugar transporter SWEET"/>
    <property type="match status" value="1"/>
</dbReference>
<keyword evidence="4 13" id="KW-0813">Transport</keyword>
<dbReference type="GO" id="GO:0000139">
    <property type="term" value="C:Golgi membrane"/>
    <property type="evidence" value="ECO:0007669"/>
    <property type="project" value="UniProtKB-SubCell"/>
</dbReference>
<dbReference type="InterPro" id="IPR004316">
    <property type="entry name" value="SWEET_rpt"/>
</dbReference>
<comment type="similarity">
    <text evidence="3 13">Belongs to the SWEET sugar transporter family.</text>
</comment>
<dbReference type="EMBL" id="KN716271">
    <property type="protein sequence ID" value="KJH48322.1"/>
    <property type="molecule type" value="Genomic_DNA"/>
</dbReference>
<evidence type="ECO:0000256" key="8">
    <source>
        <dbReference type="ARBA" id="ARBA00022737"/>
    </source>
</evidence>
<name>A0A0D8XWY9_DICVI</name>